<evidence type="ECO:0000313" key="2">
    <source>
        <dbReference type="Proteomes" id="UP000299102"/>
    </source>
</evidence>
<evidence type="ECO:0008006" key="3">
    <source>
        <dbReference type="Google" id="ProtNLM"/>
    </source>
</evidence>
<keyword evidence="2" id="KW-1185">Reference proteome</keyword>
<gene>
    <name evidence="1" type="ORF">EVAR_92170_1</name>
</gene>
<proteinExistence type="predicted"/>
<dbReference type="EMBL" id="BGZK01000025">
    <property type="protein sequence ID" value="GBP07309.1"/>
    <property type="molecule type" value="Genomic_DNA"/>
</dbReference>
<accession>A0A4C1SYN4</accession>
<protein>
    <recommendedName>
        <fullName evidence="3">RNase H type-1 domain-containing protein</fullName>
    </recommendedName>
</protein>
<organism evidence="1 2">
    <name type="scientific">Eumeta variegata</name>
    <name type="common">Bagworm moth</name>
    <name type="synonym">Eumeta japonica</name>
    <dbReference type="NCBI Taxonomy" id="151549"/>
    <lineage>
        <taxon>Eukaryota</taxon>
        <taxon>Metazoa</taxon>
        <taxon>Ecdysozoa</taxon>
        <taxon>Arthropoda</taxon>
        <taxon>Hexapoda</taxon>
        <taxon>Insecta</taxon>
        <taxon>Pterygota</taxon>
        <taxon>Neoptera</taxon>
        <taxon>Endopterygota</taxon>
        <taxon>Lepidoptera</taxon>
        <taxon>Glossata</taxon>
        <taxon>Ditrysia</taxon>
        <taxon>Tineoidea</taxon>
        <taxon>Psychidae</taxon>
        <taxon>Oiketicinae</taxon>
        <taxon>Eumeta</taxon>
    </lineage>
</organism>
<dbReference type="AlphaFoldDB" id="A0A4C1SYN4"/>
<comment type="caution">
    <text evidence="1">The sequence shown here is derived from an EMBL/GenBank/DDBJ whole genome shotgun (WGS) entry which is preliminary data.</text>
</comment>
<evidence type="ECO:0000313" key="1">
    <source>
        <dbReference type="EMBL" id="GBP07309.1"/>
    </source>
</evidence>
<sequence length="154" mass="16957">MDTKGNERADELAKIAAQKADANYDYEKIPLSGPQHKNPKRISKTAATLRTTTTERILDCAETVGKPGIQTRGVALFMDRNTERPGIGFGSPWGKSSVSLSPGLANLINSNTSRTSLKRKTFDSLEQLVIEGESCRMVRTRNKIVLLYTVYPGK</sequence>
<dbReference type="OrthoDB" id="411823at2759"/>
<name>A0A4C1SYN4_EUMVA</name>
<dbReference type="Proteomes" id="UP000299102">
    <property type="component" value="Unassembled WGS sequence"/>
</dbReference>
<reference evidence="1 2" key="1">
    <citation type="journal article" date="2019" name="Commun. Biol.">
        <title>The bagworm genome reveals a unique fibroin gene that provides high tensile strength.</title>
        <authorList>
            <person name="Kono N."/>
            <person name="Nakamura H."/>
            <person name="Ohtoshi R."/>
            <person name="Tomita M."/>
            <person name="Numata K."/>
            <person name="Arakawa K."/>
        </authorList>
    </citation>
    <scope>NUCLEOTIDE SEQUENCE [LARGE SCALE GENOMIC DNA]</scope>
</reference>